<dbReference type="STRING" id="10195.A0A3M7RCZ3"/>
<keyword evidence="1" id="KW-0812">Transmembrane</keyword>
<dbReference type="Proteomes" id="UP000276133">
    <property type="component" value="Unassembled WGS sequence"/>
</dbReference>
<feature type="transmembrane region" description="Helical" evidence="1">
    <location>
        <begin position="98"/>
        <end position="128"/>
    </location>
</feature>
<dbReference type="InterPro" id="IPR019387">
    <property type="entry name" value="SAYSvFN_dom"/>
</dbReference>
<dbReference type="PANTHER" id="PTHR13527:SF0">
    <property type="entry name" value="SAYSVFN DOMAIN-CONTAINING PROTEIN 1"/>
    <property type="match status" value="1"/>
</dbReference>
<accession>A0A3M7RCZ3</accession>
<keyword evidence="4" id="KW-1185">Reference proteome</keyword>
<evidence type="ECO:0000313" key="3">
    <source>
        <dbReference type="EMBL" id="RNA21309.1"/>
    </source>
</evidence>
<dbReference type="OrthoDB" id="71310at2759"/>
<dbReference type="AlphaFoldDB" id="A0A3M7RCZ3"/>
<organism evidence="3 4">
    <name type="scientific">Brachionus plicatilis</name>
    <name type="common">Marine rotifer</name>
    <name type="synonym">Brachionus muelleri</name>
    <dbReference type="NCBI Taxonomy" id="10195"/>
    <lineage>
        <taxon>Eukaryota</taxon>
        <taxon>Metazoa</taxon>
        <taxon>Spiralia</taxon>
        <taxon>Gnathifera</taxon>
        <taxon>Rotifera</taxon>
        <taxon>Eurotatoria</taxon>
        <taxon>Monogononta</taxon>
        <taxon>Pseudotrocha</taxon>
        <taxon>Ploima</taxon>
        <taxon>Brachionidae</taxon>
        <taxon>Brachionus</taxon>
    </lineage>
</organism>
<reference evidence="3 4" key="1">
    <citation type="journal article" date="2018" name="Sci. Rep.">
        <title>Genomic signatures of local adaptation to the degree of environmental predictability in rotifers.</title>
        <authorList>
            <person name="Franch-Gras L."/>
            <person name="Hahn C."/>
            <person name="Garcia-Roger E.M."/>
            <person name="Carmona M.J."/>
            <person name="Serra M."/>
            <person name="Gomez A."/>
        </authorList>
    </citation>
    <scope>NUCLEOTIDE SEQUENCE [LARGE SCALE GENOMIC DNA]</scope>
    <source>
        <strain evidence="3">HYR1</strain>
    </source>
</reference>
<dbReference type="InterPro" id="IPR039159">
    <property type="entry name" value="SAYSD1"/>
</dbReference>
<comment type="caution">
    <text evidence="3">The sequence shown here is derived from an EMBL/GenBank/DDBJ whole genome shotgun (WGS) entry which is preliminary data.</text>
</comment>
<name>A0A3M7RCZ3_BRAPC</name>
<dbReference type="Pfam" id="PF10260">
    <property type="entry name" value="SAYSvFN"/>
    <property type="match status" value="1"/>
</dbReference>
<keyword evidence="1" id="KW-0472">Membrane</keyword>
<sequence length="168" mass="19507">MDIEEKLAKFREQKLSEEKPSDQNKQTFSNKSILKFFFSSNNDQVSVTKHAESDKIIKRRPLIKPKNKPSVLINEIEETTEPEPEEIKLNRFKLALKFLLWAILLTLFIKLEFGLVYFVCSLLVLIYLNTNVGKKSKISAYSVFNPNVERIQGTITAEQLEKNLIKPF</sequence>
<protein>
    <submittedName>
        <fullName evidence="3">SAY domain-containing 1</fullName>
    </submittedName>
</protein>
<gene>
    <name evidence="3" type="ORF">BpHYR1_028620</name>
</gene>
<evidence type="ECO:0000256" key="1">
    <source>
        <dbReference type="SAM" id="Phobius"/>
    </source>
</evidence>
<proteinExistence type="predicted"/>
<keyword evidence="1" id="KW-1133">Transmembrane helix</keyword>
<feature type="domain" description="SAYSvFN" evidence="2">
    <location>
        <begin position="97"/>
        <end position="163"/>
    </location>
</feature>
<evidence type="ECO:0000313" key="4">
    <source>
        <dbReference type="Proteomes" id="UP000276133"/>
    </source>
</evidence>
<dbReference type="EMBL" id="REGN01003695">
    <property type="protein sequence ID" value="RNA21309.1"/>
    <property type="molecule type" value="Genomic_DNA"/>
</dbReference>
<evidence type="ECO:0000259" key="2">
    <source>
        <dbReference type="Pfam" id="PF10260"/>
    </source>
</evidence>
<dbReference type="PANTHER" id="PTHR13527">
    <property type="entry name" value="SAYSVFN DOMAIN-CONTAINING PROTEIN 1"/>
    <property type="match status" value="1"/>
</dbReference>